<name>A0ABP4IZE7_9ACTN</name>
<comment type="caution">
    <text evidence="1">The sequence shown here is derived from an EMBL/GenBank/DDBJ whole genome shotgun (WGS) entry which is preliminary data.</text>
</comment>
<protein>
    <submittedName>
        <fullName evidence="1">Uncharacterized protein</fullName>
    </submittedName>
</protein>
<dbReference type="RefSeq" id="WP_344339073.1">
    <property type="nucleotide sequence ID" value="NZ_BAAAKJ010000257.1"/>
</dbReference>
<keyword evidence="2" id="KW-1185">Reference proteome</keyword>
<dbReference type="EMBL" id="BAAAKJ010000257">
    <property type="protein sequence ID" value="GAA1403214.1"/>
    <property type="molecule type" value="Genomic_DNA"/>
</dbReference>
<proteinExistence type="predicted"/>
<dbReference type="Proteomes" id="UP001499863">
    <property type="component" value="Unassembled WGS sequence"/>
</dbReference>
<sequence>MNHPLTYTPVRTIPDTVPRPHRTLAGELLRWSAHAFRPDFKFTPEQCRILARWYELRDDAVPEDPNDPETWGRGFRHESGTVRRLKGWGLPR</sequence>
<organism evidence="1 2">
    <name type="scientific">Kitasatospora putterlickiae</name>
    <dbReference type="NCBI Taxonomy" id="221725"/>
    <lineage>
        <taxon>Bacteria</taxon>
        <taxon>Bacillati</taxon>
        <taxon>Actinomycetota</taxon>
        <taxon>Actinomycetes</taxon>
        <taxon>Kitasatosporales</taxon>
        <taxon>Streptomycetaceae</taxon>
        <taxon>Kitasatospora</taxon>
    </lineage>
</organism>
<reference evidence="2" key="1">
    <citation type="journal article" date="2019" name="Int. J. Syst. Evol. Microbiol.">
        <title>The Global Catalogue of Microorganisms (GCM) 10K type strain sequencing project: providing services to taxonomists for standard genome sequencing and annotation.</title>
        <authorList>
            <consortium name="The Broad Institute Genomics Platform"/>
            <consortium name="The Broad Institute Genome Sequencing Center for Infectious Disease"/>
            <person name="Wu L."/>
            <person name="Ma J."/>
        </authorList>
    </citation>
    <scope>NUCLEOTIDE SEQUENCE [LARGE SCALE GENOMIC DNA]</scope>
    <source>
        <strain evidence="2">JCM 12393</strain>
    </source>
</reference>
<evidence type="ECO:0000313" key="2">
    <source>
        <dbReference type="Proteomes" id="UP001499863"/>
    </source>
</evidence>
<accession>A0ABP4IZE7</accession>
<evidence type="ECO:0000313" key="1">
    <source>
        <dbReference type="EMBL" id="GAA1403214.1"/>
    </source>
</evidence>
<gene>
    <name evidence="1" type="ORF">GCM10009639_47670</name>
</gene>